<name>A0A1V2H8G5_9PROT</name>
<organism evidence="2 3">
    <name type="scientific">Teichococcus deserti</name>
    <dbReference type="NCBI Taxonomy" id="1817963"/>
    <lineage>
        <taxon>Bacteria</taxon>
        <taxon>Pseudomonadati</taxon>
        <taxon>Pseudomonadota</taxon>
        <taxon>Alphaproteobacteria</taxon>
        <taxon>Acetobacterales</taxon>
        <taxon>Roseomonadaceae</taxon>
        <taxon>Roseomonas</taxon>
    </lineage>
</organism>
<dbReference type="RefSeq" id="WP_076956268.1">
    <property type="nucleotide sequence ID" value="NZ_MLCO01000031.1"/>
</dbReference>
<evidence type="ECO:0000256" key="1">
    <source>
        <dbReference type="ARBA" id="ARBA00023002"/>
    </source>
</evidence>
<comment type="caution">
    <text evidence="2">The sequence shown here is derived from an EMBL/GenBank/DDBJ whole genome shotgun (WGS) entry which is preliminary data.</text>
</comment>
<evidence type="ECO:0008006" key="4">
    <source>
        <dbReference type="Google" id="ProtNLM"/>
    </source>
</evidence>
<dbReference type="PANTHER" id="PTHR43539">
    <property type="entry name" value="FLAVIN-BINDING MONOOXYGENASE-LIKE PROTEIN (AFU_ORTHOLOGUE AFUA_4G09220)"/>
    <property type="match status" value="1"/>
</dbReference>
<dbReference type="Gene3D" id="3.50.50.60">
    <property type="entry name" value="FAD/NAD(P)-binding domain"/>
    <property type="match status" value="1"/>
</dbReference>
<protein>
    <recommendedName>
        <fullName evidence="4">FAD-dependent oxidoreductase</fullName>
    </recommendedName>
</protein>
<dbReference type="GO" id="GO:0004497">
    <property type="term" value="F:monooxygenase activity"/>
    <property type="evidence" value="ECO:0007669"/>
    <property type="project" value="TreeGrafter"/>
</dbReference>
<keyword evidence="1" id="KW-0560">Oxidoreductase</keyword>
<dbReference type="Pfam" id="PF13738">
    <property type="entry name" value="Pyr_redox_3"/>
    <property type="match status" value="1"/>
</dbReference>
<dbReference type="InterPro" id="IPR036188">
    <property type="entry name" value="FAD/NAD-bd_sf"/>
</dbReference>
<evidence type="ECO:0000313" key="2">
    <source>
        <dbReference type="EMBL" id="ONG57044.1"/>
    </source>
</evidence>
<proteinExistence type="predicted"/>
<accession>A0A1V2H8G5</accession>
<dbReference type="GO" id="GO:0050660">
    <property type="term" value="F:flavin adenine dinucleotide binding"/>
    <property type="evidence" value="ECO:0007669"/>
    <property type="project" value="TreeGrafter"/>
</dbReference>
<dbReference type="SUPFAM" id="SSF51905">
    <property type="entry name" value="FAD/NAD(P)-binding domain"/>
    <property type="match status" value="1"/>
</dbReference>
<sequence>MDRQQAGLATLETDLARDLQRLTLPAAAWPAERHGPDGAPMPDVLVIGAGMYGVAAAAALTFKGIRNIQVLDRAPEGLEGPWVTTARMRTLRSPKHLPGIDLGIPSLTFRAWFEAAHGAEAWDPLYKILNAEWQDYITWVRRALRLPVANGVEVLAVHPSADHVGVTLRDAYGTRRVATRRLVMASGRAGTGGPSLPPGVDPALFPKLAAHSNDVIDFAALRAKRVAVIGAGPSSWDNAAAALEAGAARVDLYIRRRVLPQVNKGRGSANQGFFEGWPSLPAAEKWRLLAYMHDVQSPPPHESILRVLDQPGFHVHLGTPLRGAVAGQGGGVALTVGDGQAASADFLIFGTGFSIDMARIAEFASFAGDIALWADRYTPPPGLQRAEIARFPWLDAGFELTARDPAATPGLSRIHLFNHAAMASLGAIASDVPGVSIGAGRLARQIAAAIFAEDIDVMRARLEAFDEPELKGTPFFAL</sequence>
<gene>
    <name evidence="2" type="ORF">BKE38_04930</name>
</gene>
<dbReference type="PANTHER" id="PTHR43539:SF91">
    <property type="entry name" value="FAD-DEPENDENT URATE HYDROXYLASE"/>
    <property type="match status" value="1"/>
</dbReference>
<dbReference type="EMBL" id="MLCO01000031">
    <property type="protein sequence ID" value="ONG57044.1"/>
    <property type="molecule type" value="Genomic_DNA"/>
</dbReference>
<evidence type="ECO:0000313" key="3">
    <source>
        <dbReference type="Proteomes" id="UP000188879"/>
    </source>
</evidence>
<dbReference type="InterPro" id="IPR050982">
    <property type="entry name" value="Auxin_biosynth/cation_transpt"/>
</dbReference>
<keyword evidence="3" id="KW-1185">Reference proteome</keyword>
<dbReference type="AlphaFoldDB" id="A0A1V2H8G5"/>
<reference evidence="2 3" key="1">
    <citation type="submission" date="2016-10" db="EMBL/GenBank/DDBJ databases">
        <title>Draft Genome sequence of Roseomonas sp. strain M3.</title>
        <authorList>
            <person name="Subhash Y."/>
            <person name="Lee S."/>
        </authorList>
    </citation>
    <scope>NUCLEOTIDE SEQUENCE [LARGE SCALE GENOMIC DNA]</scope>
    <source>
        <strain evidence="2 3">M3</strain>
    </source>
</reference>
<dbReference type="OrthoDB" id="8671611at2"/>
<dbReference type="Proteomes" id="UP000188879">
    <property type="component" value="Unassembled WGS sequence"/>
</dbReference>